<proteinExistence type="predicted"/>
<evidence type="ECO:0000259" key="1">
    <source>
        <dbReference type="PROSITE" id="PS51186"/>
    </source>
</evidence>
<dbReference type="Gene3D" id="3.40.630.30">
    <property type="match status" value="1"/>
</dbReference>
<keyword evidence="3" id="KW-1185">Reference proteome</keyword>
<dbReference type="GO" id="GO:0016747">
    <property type="term" value="F:acyltransferase activity, transferring groups other than amino-acyl groups"/>
    <property type="evidence" value="ECO:0007669"/>
    <property type="project" value="InterPro"/>
</dbReference>
<gene>
    <name evidence="2" type="ORF">G6N74_02775</name>
</gene>
<dbReference type="Pfam" id="PF13508">
    <property type="entry name" value="Acetyltransf_7"/>
    <property type="match status" value="1"/>
</dbReference>
<dbReference type="SUPFAM" id="SSF55729">
    <property type="entry name" value="Acyl-CoA N-acyltransferases (Nat)"/>
    <property type="match status" value="1"/>
</dbReference>
<accession>A0A7C9R4J5</accession>
<name>A0A7C9R4J5_9HYPH</name>
<dbReference type="InterPro" id="IPR000182">
    <property type="entry name" value="GNAT_dom"/>
</dbReference>
<organism evidence="2 3">
    <name type="scientific">Mesorhizobium zhangyense</name>
    <dbReference type="NCBI Taxonomy" id="1776730"/>
    <lineage>
        <taxon>Bacteria</taxon>
        <taxon>Pseudomonadati</taxon>
        <taxon>Pseudomonadota</taxon>
        <taxon>Alphaproteobacteria</taxon>
        <taxon>Hyphomicrobiales</taxon>
        <taxon>Phyllobacteriaceae</taxon>
        <taxon>Mesorhizobium</taxon>
    </lineage>
</organism>
<comment type="caution">
    <text evidence="2">The sequence shown here is derived from an EMBL/GenBank/DDBJ whole genome shotgun (WGS) entry which is preliminary data.</text>
</comment>
<dbReference type="CDD" id="cd04301">
    <property type="entry name" value="NAT_SF"/>
    <property type="match status" value="1"/>
</dbReference>
<dbReference type="InterPro" id="IPR016181">
    <property type="entry name" value="Acyl_CoA_acyltransferase"/>
</dbReference>
<dbReference type="AlphaFoldDB" id="A0A7C9R4J5"/>
<dbReference type="InterPro" id="IPR053144">
    <property type="entry name" value="Acetyltransferase_Butenolide"/>
</dbReference>
<keyword evidence="2" id="KW-0808">Transferase</keyword>
<evidence type="ECO:0000313" key="3">
    <source>
        <dbReference type="Proteomes" id="UP000481252"/>
    </source>
</evidence>
<dbReference type="RefSeq" id="WP_165114010.1">
    <property type="nucleotide sequence ID" value="NZ_JAAKZG010000001.1"/>
</dbReference>
<dbReference type="Proteomes" id="UP000481252">
    <property type="component" value="Unassembled WGS sequence"/>
</dbReference>
<sequence>MASQNRSKQLDNNNSEAGDYLLVVGTPDIKTYRRLRSIAGMSEKTVEAAALGLPNTIYAVTLIWNGETVGMGRIIGDGGCFYQITDIAVDPDHQGKGLGKKIIEALVGHLRATAPETAYVSLIADGPARHLYEKFGFEATAPASIGMALQL</sequence>
<feature type="domain" description="N-acetyltransferase" evidence="1">
    <location>
        <begin position="1"/>
        <end position="151"/>
    </location>
</feature>
<dbReference type="PROSITE" id="PS51186">
    <property type="entry name" value="GNAT"/>
    <property type="match status" value="1"/>
</dbReference>
<dbReference type="PANTHER" id="PTHR43233">
    <property type="entry name" value="FAMILY N-ACETYLTRANSFERASE, PUTATIVE (AFU_ORTHOLOGUE AFUA_6G03350)-RELATED"/>
    <property type="match status" value="1"/>
</dbReference>
<protein>
    <submittedName>
        <fullName evidence="2">GNAT family N-acetyltransferase</fullName>
    </submittedName>
</protein>
<evidence type="ECO:0000313" key="2">
    <source>
        <dbReference type="EMBL" id="NGN39980.1"/>
    </source>
</evidence>
<dbReference type="EMBL" id="JAAKZG010000001">
    <property type="protein sequence ID" value="NGN39980.1"/>
    <property type="molecule type" value="Genomic_DNA"/>
</dbReference>
<dbReference type="PANTHER" id="PTHR43233:SF1">
    <property type="entry name" value="FAMILY N-ACETYLTRANSFERASE, PUTATIVE (AFU_ORTHOLOGUE AFUA_6G03350)-RELATED"/>
    <property type="match status" value="1"/>
</dbReference>
<reference evidence="2 3" key="1">
    <citation type="submission" date="2020-02" db="EMBL/GenBank/DDBJ databases">
        <title>Genome sequence of the type strain CGMCC 1.15528 of Mesorhizobium zhangyense.</title>
        <authorList>
            <person name="Gao J."/>
            <person name="Sun J."/>
        </authorList>
    </citation>
    <scope>NUCLEOTIDE SEQUENCE [LARGE SCALE GENOMIC DNA]</scope>
    <source>
        <strain evidence="2 3">CGMCC 1.15528</strain>
    </source>
</reference>